<dbReference type="InterPro" id="IPR047817">
    <property type="entry name" value="ABC2_TM_bact-type"/>
</dbReference>
<evidence type="ECO:0000256" key="7">
    <source>
        <dbReference type="ARBA" id="ARBA00022989"/>
    </source>
</evidence>
<evidence type="ECO:0000313" key="11">
    <source>
        <dbReference type="EMBL" id="NDK54530.1"/>
    </source>
</evidence>
<feature type="transmembrane region" description="Helical" evidence="9">
    <location>
        <begin position="198"/>
        <end position="218"/>
    </location>
</feature>
<organism evidence="11 12">
    <name type="scientific">Pontibacter fetidus</name>
    <dbReference type="NCBI Taxonomy" id="2700082"/>
    <lineage>
        <taxon>Bacteria</taxon>
        <taxon>Pseudomonadati</taxon>
        <taxon>Bacteroidota</taxon>
        <taxon>Cytophagia</taxon>
        <taxon>Cytophagales</taxon>
        <taxon>Hymenobacteraceae</taxon>
        <taxon>Pontibacter</taxon>
    </lineage>
</organism>
<dbReference type="EMBL" id="JAAEAA010000002">
    <property type="protein sequence ID" value="NDK54530.1"/>
    <property type="molecule type" value="Genomic_DNA"/>
</dbReference>
<reference evidence="11 12" key="1">
    <citation type="submission" date="2020-01" db="EMBL/GenBank/DDBJ databases">
        <authorList>
            <person name="Kim M.K."/>
        </authorList>
    </citation>
    <scope>NUCLEOTIDE SEQUENCE [LARGE SCALE GENOMIC DNA]</scope>
    <source>
        <strain evidence="11 12">BT213</strain>
    </source>
</reference>
<evidence type="ECO:0000256" key="4">
    <source>
        <dbReference type="ARBA" id="ARBA00022475"/>
    </source>
</evidence>
<name>A0A6B2H444_9BACT</name>
<protein>
    <recommendedName>
        <fullName evidence="9">Transport permease protein</fullName>
    </recommendedName>
</protein>
<dbReference type="PANTHER" id="PTHR30413:SF8">
    <property type="entry name" value="TRANSPORT PERMEASE PROTEIN"/>
    <property type="match status" value="1"/>
</dbReference>
<keyword evidence="8 9" id="KW-0472">Membrane</keyword>
<keyword evidence="12" id="KW-1185">Reference proteome</keyword>
<evidence type="ECO:0000313" key="12">
    <source>
        <dbReference type="Proteomes" id="UP000478546"/>
    </source>
</evidence>
<feature type="transmembrane region" description="Helical" evidence="9">
    <location>
        <begin position="48"/>
        <end position="69"/>
    </location>
</feature>
<comment type="similarity">
    <text evidence="2 9">Belongs to the ABC-2 integral membrane protein family.</text>
</comment>
<evidence type="ECO:0000256" key="3">
    <source>
        <dbReference type="ARBA" id="ARBA00022448"/>
    </source>
</evidence>
<comment type="subcellular location">
    <subcellularLocation>
        <location evidence="1">Cell inner membrane</location>
        <topology evidence="1">Multi-pass membrane protein</topology>
    </subcellularLocation>
    <subcellularLocation>
        <location evidence="9">Cell membrane</location>
        <topology evidence="9">Multi-pass membrane protein</topology>
    </subcellularLocation>
</comment>
<keyword evidence="5" id="KW-0997">Cell inner membrane</keyword>
<dbReference type="Proteomes" id="UP000478546">
    <property type="component" value="Unassembled WGS sequence"/>
</dbReference>
<dbReference type="PANTHER" id="PTHR30413">
    <property type="entry name" value="INNER MEMBRANE TRANSPORT PERMEASE"/>
    <property type="match status" value="1"/>
</dbReference>
<evidence type="ECO:0000256" key="1">
    <source>
        <dbReference type="ARBA" id="ARBA00004429"/>
    </source>
</evidence>
<dbReference type="GO" id="GO:0005886">
    <property type="term" value="C:plasma membrane"/>
    <property type="evidence" value="ECO:0007669"/>
    <property type="project" value="UniProtKB-SubCell"/>
</dbReference>
<dbReference type="InterPro" id="IPR013525">
    <property type="entry name" value="ABC2_TM"/>
</dbReference>
<feature type="transmembrane region" description="Helical" evidence="9">
    <location>
        <begin position="84"/>
        <end position="108"/>
    </location>
</feature>
<feature type="domain" description="ABC transmembrane type-2" evidence="10">
    <location>
        <begin position="50"/>
        <end position="276"/>
    </location>
</feature>
<dbReference type="GO" id="GO:0015920">
    <property type="term" value="P:lipopolysaccharide transport"/>
    <property type="evidence" value="ECO:0007669"/>
    <property type="project" value="TreeGrafter"/>
</dbReference>
<evidence type="ECO:0000256" key="6">
    <source>
        <dbReference type="ARBA" id="ARBA00022692"/>
    </source>
</evidence>
<feature type="transmembrane region" description="Helical" evidence="9">
    <location>
        <begin position="129"/>
        <end position="153"/>
    </location>
</feature>
<evidence type="ECO:0000256" key="2">
    <source>
        <dbReference type="ARBA" id="ARBA00007783"/>
    </source>
</evidence>
<evidence type="ECO:0000259" key="10">
    <source>
        <dbReference type="PROSITE" id="PS51012"/>
    </source>
</evidence>
<dbReference type="PROSITE" id="PS51012">
    <property type="entry name" value="ABC_TM2"/>
    <property type="match status" value="1"/>
</dbReference>
<evidence type="ECO:0000256" key="8">
    <source>
        <dbReference type="ARBA" id="ARBA00023136"/>
    </source>
</evidence>
<feature type="transmembrane region" description="Helical" evidence="9">
    <location>
        <begin position="252"/>
        <end position="273"/>
    </location>
</feature>
<dbReference type="AlphaFoldDB" id="A0A6B2H444"/>
<keyword evidence="6 9" id="KW-0812">Transmembrane</keyword>
<proteinExistence type="inferred from homology"/>
<dbReference type="RefSeq" id="WP_162344594.1">
    <property type="nucleotide sequence ID" value="NZ_JAAEAA010000002.1"/>
</dbReference>
<evidence type="ECO:0000256" key="9">
    <source>
        <dbReference type="RuleBase" id="RU361157"/>
    </source>
</evidence>
<feature type="transmembrane region" description="Helical" evidence="9">
    <location>
        <begin position="159"/>
        <end position="186"/>
    </location>
</feature>
<keyword evidence="7 9" id="KW-1133">Transmembrane helix</keyword>
<gene>
    <name evidence="11" type="ORF">GWO68_01255</name>
</gene>
<accession>A0A6B2H444</accession>
<keyword evidence="4 9" id="KW-1003">Cell membrane</keyword>
<comment type="caution">
    <text evidence="11">The sequence shown here is derived from an EMBL/GenBank/DDBJ whole genome shotgun (WGS) entry which is preliminary data.</text>
</comment>
<sequence>MPDSKIPWEWEITSKTSYWGNSMNELWSFRYLLAGLVKRNFLLRYQQTVLGPFWILFPSLLTLVTYIIVFGKVARIPTGNLPPVLFYFSGIILWSFFSGSFTSTATTFKDNIQVFSKVYFPRIVMPLSVVSTELYSFFIQLLLLFLLIAYYWLFQDLNYTLTIAILWFPVAIVTTAVLAMGMGLFFSVLTAKYRDLSYVINLGVRLLMFVTPVIYPLASVPDNVRWLVQLNPLVPLFEVFRLSLLGEGTVSLLQLAGSILFTVVFFIAALVLFNKQGDRLIDSV</sequence>
<evidence type="ECO:0000256" key="5">
    <source>
        <dbReference type="ARBA" id="ARBA00022519"/>
    </source>
</evidence>
<keyword evidence="3 9" id="KW-0813">Transport</keyword>
<dbReference type="GO" id="GO:0140359">
    <property type="term" value="F:ABC-type transporter activity"/>
    <property type="evidence" value="ECO:0007669"/>
    <property type="project" value="InterPro"/>
</dbReference>
<dbReference type="Pfam" id="PF01061">
    <property type="entry name" value="ABC2_membrane"/>
    <property type="match status" value="1"/>
</dbReference>